<sequence>MKRGWRKNGAEEKKGETRSSEWEERGRALMLPGFFVNKGVGSCGLTKHCSPFYFLKRLKDIGLKERHTEAVRNTSFGHFVNLQDGHVEATLVTTLARHYNPRRKSFLIGREHKVFSVKEVSNIMSLSLVGDEVDLSQSCSGSDLVAKYFKNKLPERKEIVEKLKILVRVNKDIKGITKPVVLFIFVCILFPQTNYYLPQSLYKYIDDIEGLRKYAWGVVVYNYVVDQLVKKKDDPRGYFGGCALDVTAWYYKIIEELGHELSMDWAPGLVFTGLLVYLALVSIGMGVVPWVIIAEV</sequence>
<dbReference type="PANTHER" id="PTHR34835:SF81">
    <property type="entry name" value="OS06G0475900 PROTEIN"/>
    <property type="match status" value="1"/>
</dbReference>
<dbReference type="Proteomes" id="UP000825729">
    <property type="component" value="Unassembled WGS sequence"/>
</dbReference>
<evidence type="ECO:0000313" key="3">
    <source>
        <dbReference type="EMBL" id="KAG9458797.1"/>
    </source>
</evidence>
<keyword evidence="2" id="KW-1133">Transmembrane helix</keyword>
<feature type="transmembrane region" description="Helical" evidence="2">
    <location>
        <begin position="180"/>
        <end position="197"/>
    </location>
</feature>
<accession>A0AAV7FC65</accession>
<name>A0AAV7FC65_ARIFI</name>
<feature type="transmembrane region" description="Helical" evidence="2">
    <location>
        <begin position="269"/>
        <end position="293"/>
    </location>
</feature>
<protein>
    <recommendedName>
        <fullName evidence="5">Aminotransferase-like plant mobile domain-containing protein</fullName>
    </recommendedName>
</protein>
<reference evidence="3 4" key="1">
    <citation type="submission" date="2021-07" db="EMBL/GenBank/DDBJ databases">
        <title>The Aristolochia fimbriata genome: insights into angiosperm evolution, floral development and chemical biosynthesis.</title>
        <authorList>
            <person name="Jiao Y."/>
        </authorList>
    </citation>
    <scope>NUCLEOTIDE SEQUENCE [LARGE SCALE GENOMIC DNA]</scope>
    <source>
        <strain evidence="3">IBCAS-2021</strain>
        <tissue evidence="3">Leaf</tissue>
    </source>
</reference>
<evidence type="ECO:0000256" key="1">
    <source>
        <dbReference type="SAM" id="MobiDB-lite"/>
    </source>
</evidence>
<gene>
    <name evidence="3" type="ORF">H6P81_003305</name>
</gene>
<evidence type="ECO:0000313" key="4">
    <source>
        <dbReference type="Proteomes" id="UP000825729"/>
    </source>
</evidence>
<keyword evidence="4" id="KW-1185">Reference proteome</keyword>
<evidence type="ECO:0000256" key="2">
    <source>
        <dbReference type="SAM" id="Phobius"/>
    </source>
</evidence>
<keyword evidence="2" id="KW-0472">Membrane</keyword>
<keyword evidence="2" id="KW-0812">Transmembrane</keyword>
<evidence type="ECO:0008006" key="5">
    <source>
        <dbReference type="Google" id="ProtNLM"/>
    </source>
</evidence>
<proteinExistence type="predicted"/>
<dbReference type="PANTHER" id="PTHR34835">
    <property type="entry name" value="OS07G0283600 PROTEIN-RELATED"/>
    <property type="match status" value="1"/>
</dbReference>
<organism evidence="3 4">
    <name type="scientific">Aristolochia fimbriata</name>
    <name type="common">White veined hardy Dutchman's pipe vine</name>
    <dbReference type="NCBI Taxonomy" id="158543"/>
    <lineage>
        <taxon>Eukaryota</taxon>
        <taxon>Viridiplantae</taxon>
        <taxon>Streptophyta</taxon>
        <taxon>Embryophyta</taxon>
        <taxon>Tracheophyta</taxon>
        <taxon>Spermatophyta</taxon>
        <taxon>Magnoliopsida</taxon>
        <taxon>Magnoliidae</taxon>
        <taxon>Piperales</taxon>
        <taxon>Aristolochiaceae</taxon>
        <taxon>Aristolochia</taxon>
    </lineage>
</organism>
<feature type="compositionally biased region" description="Basic and acidic residues" evidence="1">
    <location>
        <begin position="8"/>
        <end position="22"/>
    </location>
</feature>
<dbReference type="AlphaFoldDB" id="A0AAV7FC65"/>
<comment type="caution">
    <text evidence="3">The sequence shown here is derived from an EMBL/GenBank/DDBJ whole genome shotgun (WGS) entry which is preliminary data.</text>
</comment>
<dbReference type="EMBL" id="JAINDJ010000002">
    <property type="protein sequence ID" value="KAG9458797.1"/>
    <property type="molecule type" value="Genomic_DNA"/>
</dbReference>
<feature type="region of interest" description="Disordered" evidence="1">
    <location>
        <begin position="1"/>
        <end position="22"/>
    </location>
</feature>